<keyword evidence="7" id="KW-0325">Glycoprotein</keyword>
<comment type="catalytic activity">
    <reaction evidence="10">
        <text>N(4)-(alpha-D-Man-(1-&gt;2)-alpha-D-Man-(1-&gt;2)-alpha-D-Man-(1-&gt;3)-[alpha-D-Man-(1-&gt;2)-alpha-D-Man-(1-&gt;3)-[alpha-D-Man-(1-&gt;2)-alpha-D-Man-(1-&gt;6)]-alpha-D-Man-(1-&gt;6)]-beta-D-Man-(1-&gt;4)-beta-D-GlcNAc-(1-&gt;4)-beta-D-GlcNAc)-L-asparaginyl-[protein] (N-glucan mannose isomer 9A1,2,3B1,2,3) + 4 H2O = N(4)-(alpha-D-Man-(1-&gt;3)-[alpha-D-Man-(1-&gt;3)-[alpha-D-Man-(1-&gt;6)]-alpha-D-Man-(1-&gt;6)]-beta-D-Man-(1-&gt;4)-beta-D-GlcNAc-(1-&gt;4)-beta-D-GlcNAc)-L-asparaginyl-[protein] (N-glucan mannose isomer 5A1,2) + 4 beta-D-mannose</text>
        <dbReference type="Rhea" id="RHEA:56008"/>
        <dbReference type="Rhea" id="RHEA-COMP:14356"/>
        <dbReference type="Rhea" id="RHEA-COMP:14367"/>
        <dbReference type="ChEBI" id="CHEBI:15377"/>
        <dbReference type="ChEBI" id="CHEBI:28563"/>
        <dbReference type="ChEBI" id="CHEBI:59087"/>
        <dbReference type="ChEBI" id="CHEBI:139493"/>
        <dbReference type="EC" id="3.2.1.113"/>
    </reaction>
</comment>
<dbReference type="Proteomes" id="UP001497453">
    <property type="component" value="Chromosome 11"/>
</dbReference>
<evidence type="ECO:0000256" key="1">
    <source>
        <dbReference type="ARBA" id="ARBA00001913"/>
    </source>
</evidence>
<protein>
    <recommendedName>
        <fullName evidence="11">alpha-1,2-Mannosidase</fullName>
        <ecNumber evidence="11">3.2.1.-</ecNumber>
    </recommendedName>
</protein>
<gene>
    <name evidence="14" type="ORF">GFSPODELE1_LOCUS2535</name>
</gene>
<comment type="pathway">
    <text evidence="2">Protein modification; protein glycosylation.</text>
</comment>
<keyword evidence="13" id="KW-0472">Membrane</keyword>
<evidence type="ECO:0000256" key="6">
    <source>
        <dbReference type="ARBA" id="ARBA00023157"/>
    </source>
</evidence>
<keyword evidence="5 11" id="KW-0378">Hydrolase</keyword>
<evidence type="ECO:0000313" key="14">
    <source>
        <dbReference type="EMBL" id="CAL1699167.1"/>
    </source>
</evidence>
<keyword evidence="6" id="KW-1015">Disulfide bond</keyword>
<evidence type="ECO:0000256" key="13">
    <source>
        <dbReference type="SAM" id="Phobius"/>
    </source>
</evidence>
<evidence type="ECO:0000256" key="2">
    <source>
        <dbReference type="ARBA" id="ARBA00004922"/>
    </source>
</evidence>
<evidence type="ECO:0000256" key="12">
    <source>
        <dbReference type="SAM" id="MobiDB-lite"/>
    </source>
</evidence>
<dbReference type="InterPro" id="IPR001382">
    <property type="entry name" value="Glyco_hydro_47"/>
</dbReference>
<comment type="cofactor">
    <cofactor evidence="1">
        <name>Ca(2+)</name>
        <dbReference type="ChEBI" id="CHEBI:29108"/>
    </cofactor>
</comment>
<evidence type="ECO:0000256" key="9">
    <source>
        <dbReference type="ARBA" id="ARBA00047669"/>
    </source>
</evidence>
<feature type="region of interest" description="Disordered" evidence="12">
    <location>
        <begin position="535"/>
        <end position="558"/>
    </location>
</feature>
<dbReference type="EMBL" id="OZ037954">
    <property type="protein sequence ID" value="CAL1699167.1"/>
    <property type="molecule type" value="Genomic_DNA"/>
</dbReference>
<evidence type="ECO:0000256" key="8">
    <source>
        <dbReference type="ARBA" id="ARBA00023295"/>
    </source>
</evidence>
<dbReference type="EC" id="3.2.1.-" evidence="11"/>
<dbReference type="SUPFAM" id="SSF48225">
    <property type="entry name" value="Seven-hairpin glycosidases"/>
    <property type="match status" value="1"/>
</dbReference>
<comment type="similarity">
    <text evidence="3 11">Belongs to the glycosyl hydrolase 47 family.</text>
</comment>
<organism evidence="14 15">
    <name type="scientific">Somion occarium</name>
    <dbReference type="NCBI Taxonomy" id="3059160"/>
    <lineage>
        <taxon>Eukaryota</taxon>
        <taxon>Fungi</taxon>
        <taxon>Dikarya</taxon>
        <taxon>Basidiomycota</taxon>
        <taxon>Agaricomycotina</taxon>
        <taxon>Agaricomycetes</taxon>
        <taxon>Polyporales</taxon>
        <taxon>Cerrenaceae</taxon>
        <taxon>Somion</taxon>
    </lineage>
</organism>
<feature type="transmembrane region" description="Helical" evidence="13">
    <location>
        <begin position="21"/>
        <end position="43"/>
    </location>
</feature>
<keyword evidence="4" id="KW-0732">Signal</keyword>
<keyword evidence="8 11" id="KW-0326">Glycosidase</keyword>
<evidence type="ECO:0000256" key="7">
    <source>
        <dbReference type="ARBA" id="ARBA00023180"/>
    </source>
</evidence>
<proteinExistence type="inferred from homology"/>
<keyword evidence="15" id="KW-1185">Reference proteome</keyword>
<dbReference type="Pfam" id="PF01532">
    <property type="entry name" value="Glyco_hydro_47"/>
    <property type="match status" value="1"/>
</dbReference>
<evidence type="ECO:0000256" key="3">
    <source>
        <dbReference type="ARBA" id="ARBA00007658"/>
    </source>
</evidence>
<accession>A0ABP1CU08</accession>
<evidence type="ECO:0000256" key="4">
    <source>
        <dbReference type="ARBA" id="ARBA00022729"/>
    </source>
</evidence>
<evidence type="ECO:0000256" key="10">
    <source>
        <dbReference type="ARBA" id="ARBA00048605"/>
    </source>
</evidence>
<dbReference type="InterPro" id="IPR012341">
    <property type="entry name" value="6hp_glycosidase-like_sf"/>
</dbReference>
<dbReference type="InterPro" id="IPR036026">
    <property type="entry name" value="Seven-hairpin_glycosidases"/>
</dbReference>
<sequence length="558" mass="61856">MLQEPTSIGEAFRKSFKILMLFHHLVISLLASLRLMGVLGGSVQNPFLLLPPDTHMHQQAVVNIFLDCYQAYKQFAFPHDDLTPVTKSFFDGRNGWGATVVDAMTTLAIMGQEELFIEAVDFSSKIDFNVSHTSDTVSVFETTIRYLAGLLSAYELSGQKFPALIEKAKEVANKMAFAWVPGTSPIPFMNIDFNTSIPILENSVISQAGTLSLEWFTLTKYSGNDTYRKLAEDTVRHIAQLPAPLPGLAAQGLNPSTGKSVGAFVTWGSGSDSYFEYLIKYARLTNTDDNLFADTWATAVDSSLKRLARTSTVGNHLYLADQQDDGTLRHIGSHLECFHAGNWMFGGRLLDNQTIVDTGLELNEACWNTYASTMTGIGPEIFGFFSSDGNFTGATPTAEDLAFYEKHGFFLYPQAEYYYLRPEVLESNFYAWRVTGNRTYLDRAASAINSINKFLKAPVAFAGIWNVNEADSGFIDDTESFWYAEVLKYLYLTFDDPSHINLDEWVFNTECHPFKAPTAKAVYGSGQVIDQSSFGPFKPESGPLPAVSPAVKLPARPT</sequence>
<reference evidence="15" key="1">
    <citation type="submission" date="2024-04" db="EMBL/GenBank/DDBJ databases">
        <authorList>
            <person name="Shaw F."/>
            <person name="Minotto A."/>
        </authorList>
    </citation>
    <scope>NUCLEOTIDE SEQUENCE [LARGE SCALE GENOMIC DNA]</scope>
</reference>
<dbReference type="PANTHER" id="PTHR11742:SF101">
    <property type="entry name" value="MANNOSYL-OLIGOSACCHARIDE ALPHA-1,2-MANNOSIDASE 1B"/>
    <property type="match status" value="1"/>
</dbReference>
<dbReference type="PRINTS" id="PR00747">
    <property type="entry name" value="GLYHDRLASE47"/>
</dbReference>
<evidence type="ECO:0000313" key="15">
    <source>
        <dbReference type="Proteomes" id="UP001497453"/>
    </source>
</evidence>
<name>A0ABP1CU08_9APHY</name>
<dbReference type="PANTHER" id="PTHR11742">
    <property type="entry name" value="MANNOSYL-OLIGOSACCHARIDE ALPHA-1,2-MANNOSIDASE-RELATED"/>
    <property type="match status" value="1"/>
</dbReference>
<dbReference type="Gene3D" id="1.50.10.10">
    <property type="match status" value="1"/>
</dbReference>
<evidence type="ECO:0000256" key="11">
    <source>
        <dbReference type="RuleBase" id="RU361193"/>
    </source>
</evidence>
<dbReference type="InterPro" id="IPR050749">
    <property type="entry name" value="Glycosyl_Hydrolase_47"/>
</dbReference>
<comment type="catalytic activity">
    <reaction evidence="9">
        <text>N(4)-(alpha-D-Man-(1-&gt;2)-alpha-D-Man-(1-&gt;2)-alpha-D-Man-(1-&gt;3)-[alpha-D-Man-(1-&gt;3)-[alpha-D-Man-(1-&gt;2)-alpha-D-Man-(1-&gt;6)]-alpha-D-Man-(1-&gt;6)]-beta-D-Man-(1-&gt;4)-beta-D-GlcNAc-(1-&gt;4)-beta-D-GlcNAc)-L-asparaginyl-[protein] (N-glucan mannose isomer 8A1,2,3B1,3) + 3 H2O = N(4)-(alpha-D-Man-(1-&gt;3)-[alpha-D-Man-(1-&gt;3)-[alpha-D-Man-(1-&gt;6)]-alpha-D-Man-(1-&gt;6)]-beta-D-Man-(1-&gt;4)-beta-D-GlcNAc-(1-&gt;4)-beta-D-GlcNAc)-L-asparaginyl-[protein] (N-glucan mannose isomer 5A1,2) + 3 beta-D-mannose</text>
        <dbReference type="Rhea" id="RHEA:56028"/>
        <dbReference type="Rhea" id="RHEA-COMP:14358"/>
        <dbReference type="Rhea" id="RHEA-COMP:14367"/>
        <dbReference type="ChEBI" id="CHEBI:15377"/>
        <dbReference type="ChEBI" id="CHEBI:28563"/>
        <dbReference type="ChEBI" id="CHEBI:59087"/>
        <dbReference type="ChEBI" id="CHEBI:60628"/>
        <dbReference type="EC" id="3.2.1.113"/>
    </reaction>
</comment>
<keyword evidence="13" id="KW-1133">Transmembrane helix</keyword>
<keyword evidence="13" id="KW-0812">Transmembrane</keyword>
<evidence type="ECO:0000256" key="5">
    <source>
        <dbReference type="ARBA" id="ARBA00022801"/>
    </source>
</evidence>